<reference evidence="2" key="1">
    <citation type="journal article" date="2013" name="Nat. Biotechnol.">
        <title>Draft genome sequence of chickpea (Cicer arietinum) provides a resource for trait improvement.</title>
        <authorList>
            <person name="Varshney R.K."/>
            <person name="Song C."/>
            <person name="Saxena R.K."/>
            <person name="Azam S."/>
            <person name="Yu S."/>
            <person name="Sharpe A.G."/>
            <person name="Cannon S."/>
            <person name="Baek J."/>
            <person name="Rosen B.D."/>
            <person name="Tar'an B."/>
            <person name="Millan T."/>
            <person name="Zhang X."/>
            <person name="Ramsay L.D."/>
            <person name="Iwata A."/>
            <person name="Wang Y."/>
            <person name="Nelson W."/>
            <person name="Farmer A.D."/>
            <person name="Gaur P.M."/>
            <person name="Soderlund C."/>
            <person name="Penmetsa R.V."/>
            <person name="Xu C."/>
            <person name="Bharti A.K."/>
            <person name="He W."/>
            <person name="Winter P."/>
            <person name="Zhao S."/>
            <person name="Hane J.K."/>
            <person name="Carrasquilla-Garcia N."/>
            <person name="Condie J.A."/>
            <person name="Upadhyaya H.D."/>
            <person name="Luo M.C."/>
            <person name="Thudi M."/>
            <person name="Gowda C.L."/>
            <person name="Singh N.P."/>
            <person name="Lichtenzveig J."/>
            <person name="Gali K.K."/>
            <person name="Rubio J."/>
            <person name="Nadarajan N."/>
            <person name="Dolezel J."/>
            <person name="Bansal K.C."/>
            <person name="Xu X."/>
            <person name="Edwards D."/>
            <person name="Zhang G."/>
            <person name="Kahl G."/>
            <person name="Gil J."/>
            <person name="Singh K.B."/>
            <person name="Datta S.K."/>
            <person name="Jackson S.A."/>
            <person name="Wang J."/>
            <person name="Cook D.R."/>
        </authorList>
    </citation>
    <scope>NUCLEOTIDE SEQUENCE [LARGE SCALE GENOMIC DNA]</scope>
    <source>
        <strain evidence="2">cv. CDC Frontier</strain>
    </source>
</reference>
<accession>A0A1S2XPY8</accession>
<dbReference type="PANTHER" id="PTHR31672:SF13">
    <property type="entry name" value="F-BOX PROTEIN CPR30-LIKE"/>
    <property type="match status" value="1"/>
</dbReference>
<dbReference type="Gene3D" id="1.20.1280.50">
    <property type="match status" value="1"/>
</dbReference>
<dbReference type="PANTHER" id="PTHR31672">
    <property type="entry name" value="BNACNNG10540D PROTEIN"/>
    <property type="match status" value="1"/>
</dbReference>
<dbReference type="PaxDb" id="3827-XP_004491718.1"/>
<evidence type="ECO:0000313" key="3">
    <source>
        <dbReference type="RefSeq" id="XP_004491718.1"/>
    </source>
</evidence>
<sequence>MNSPPSVYRRSKAASSSPVVLSDELISEILSLLSVKTLMQMKCVCKSWKTTISDPSFVKLHLQRSPRNTHLALMPLWSMPDEEMDFSFVPFTISRLVENPKISIPYNPYYRLKDMDCCQVVGSCNGLICLLDFDLTGKYQNISLRFWNPAIKTISDKLGYFSNDRHNCVSEFFRFTFGYDNSSDTYKVVGFCANKVKVFSLGNNVWRNIQSFPVVPFGLCAIRHCHPFVNYGVHLSGTINWLTIRNKTEYDWNDITIEQFAIVSLDLGTETYRQLLPPPGFVEVPPVEPSVTALMDCLCFSYSFKGTYFVLWKMIEFGVQESWIQFLKISYQNLQIDYGISNWLDVEYDSQLFLFPLCLSESSDTLIMASNQEIYLYAEAIIYNWSDNRVARTRFNDEILWFFAKDYTESLVSPF</sequence>
<reference evidence="3" key="2">
    <citation type="submission" date="2025-08" db="UniProtKB">
        <authorList>
            <consortium name="RefSeq"/>
        </authorList>
    </citation>
    <scope>IDENTIFICATION</scope>
    <source>
        <tissue evidence="3">Etiolated seedlings</tissue>
    </source>
</reference>
<protein>
    <submittedName>
        <fullName evidence="3">F-box/kelch-repeat protein At3g23880-like</fullName>
    </submittedName>
</protein>
<dbReference type="SUPFAM" id="SSF81383">
    <property type="entry name" value="F-box domain"/>
    <property type="match status" value="1"/>
</dbReference>
<dbReference type="RefSeq" id="XP_004491718.1">
    <property type="nucleotide sequence ID" value="XM_004491661.3"/>
</dbReference>
<feature type="domain" description="F-box" evidence="1">
    <location>
        <begin position="21"/>
        <end position="61"/>
    </location>
</feature>
<dbReference type="InterPro" id="IPR050796">
    <property type="entry name" value="SCF_F-box_component"/>
</dbReference>
<dbReference type="InterPro" id="IPR001810">
    <property type="entry name" value="F-box_dom"/>
</dbReference>
<name>A0A1S2XPY8_CICAR</name>
<dbReference type="AlphaFoldDB" id="A0A1S2XPY8"/>
<dbReference type="SMART" id="SM00256">
    <property type="entry name" value="FBOX"/>
    <property type="match status" value="1"/>
</dbReference>
<dbReference type="OrthoDB" id="591557at2759"/>
<dbReference type="InterPro" id="IPR017451">
    <property type="entry name" value="F-box-assoc_interact_dom"/>
</dbReference>
<dbReference type="InterPro" id="IPR036047">
    <property type="entry name" value="F-box-like_dom_sf"/>
</dbReference>
<gene>
    <name evidence="3" type="primary">LOC101497361</name>
</gene>
<dbReference type="NCBIfam" id="TIGR01640">
    <property type="entry name" value="F_box_assoc_1"/>
    <property type="match status" value="1"/>
</dbReference>
<evidence type="ECO:0000313" key="2">
    <source>
        <dbReference type="Proteomes" id="UP000087171"/>
    </source>
</evidence>
<organism evidence="2 3">
    <name type="scientific">Cicer arietinum</name>
    <name type="common">Chickpea</name>
    <name type="synonym">Garbanzo</name>
    <dbReference type="NCBI Taxonomy" id="3827"/>
    <lineage>
        <taxon>Eukaryota</taxon>
        <taxon>Viridiplantae</taxon>
        <taxon>Streptophyta</taxon>
        <taxon>Embryophyta</taxon>
        <taxon>Tracheophyta</taxon>
        <taxon>Spermatophyta</taxon>
        <taxon>Magnoliopsida</taxon>
        <taxon>eudicotyledons</taxon>
        <taxon>Gunneridae</taxon>
        <taxon>Pentapetalae</taxon>
        <taxon>rosids</taxon>
        <taxon>fabids</taxon>
        <taxon>Fabales</taxon>
        <taxon>Fabaceae</taxon>
        <taxon>Papilionoideae</taxon>
        <taxon>50 kb inversion clade</taxon>
        <taxon>NPAAA clade</taxon>
        <taxon>Hologalegina</taxon>
        <taxon>IRL clade</taxon>
        <taxon>Cicereae</taxon>
        <taxon>Cicer</taxon>
    </lineage>
</organism>
<dbReference type="Pfam" id="PF00646">
    <property type="entry name" value="F-box"/>
    <property type="match status" value="1"/>
</dbReference>
<proteinExistence type="predicted"/>
<evidence type="ECO:0000259" key="1">
    <source>
        <dbReference type="SMART" id="SM00256"/>
    </source>
</evidence>
<keyword evidence="2" id="KW-1185">Reference proteome</keyword>
<dbReference type="STRING" id="3827.A0A1S2XPY8"/>
<dbReference type="Proteomes" id="UP000087171">
    <property type="component" value="Chromosome Ca3"/>
</dbReference>